<protein>
    <submittedName>
        <fullName evidence="2">Nickel uptake substrate-specific transmembrane region</fullName>
    </submittedName>
</protein>
<dbReference type="EMBL" id="FUUY01000003">
    <property type="protein sequence ID" value="SJX21528.1"/>
    <property type="molecule type" value="Genomic_DNA"/>
</dbReference>
<feature type="chain" id="PRO_5012345346" evidence="1">
    <location>
        <begin position="18"/>
        <end position="267"/>
    </location>
</feature>
<dbReference type="Proteomes" id="UP000196240">
    <property type="component" value="Unassembled WGS sequence"/>
</dbReference>
<dbReference type="AlphaFoldDB" id="A0A1R7QB80"/>
<feature type="signal peptide" evidence="1">
    <location>
        <begin position="1"/>
        <end position="17"/>
    </location>
</feature>
<organism evidence="2 3">
    <name type="scientific">Acinetobacter johnsonii</name>
    <dbReference type="NCBI Taxonomy" id="40214"/>
    <lineage>
        <taxon>Bacteria</taxon>
        <taxon>Pseudomonadati</taxon>
        <taxon>Pseudomonadota</taxon>
        <taxon>Gammaproteobacteria</taxon>
        <taxon>Moraxellales</taxon>
        <taxon>Moraxellaceae</taxon>
        <taxon>Acinetobacter</taxon>
    </lineage>
</organism>
<evidence type="ECO:0000313" key="2">
    <source>
        <dbReference type="EMBL" id="SJX21528.1"/>
    </source>
</evidence>
<sequence precursor="true">MKNALLCTLLFCSVAQAHEPYVAPLAYHTENTQVPVLSAYAEQAFHPEYALKDVSFSVFQPNQTQTTIQAQKHLESATAFDLKLPEKGTYTIFAKTSYPIEYVQHNRQWKIFADVAADKVPALSERDYVIPSDFKGKVPSKVSTVREWSIQSYVSKDSTSPVAITPAPIQVNFKTHPNQITVQQPIQLQITQAGKALAHAELMVRAQGELEQQAKSTPVDAQGHATLTFAQAGQYLIEVSEKVDTKAKPKNQYYTIISLQVNAPKTP</sequence>
<keyword evidence="2" id="KW-0812">Transmembrane</keyword>
<keyword evidence="2" id="KW-0472">Membrane</keyword>
<accession>A0A1R7QB80</accession>
<dbReference type="RefSeq" id="WP_087011789.1">
    <property type="nucleotide sequence ID" value="NZ_FUUY01000003.1"/>
</dbReference>
<proteinExistence type="predicted"/>
<reference evidence="2 3" key="1">
    <citation type="submission" date="2017-02" db="EMBL/GenBank/DDBJ databases">
        <authorList>
            <person name="Peterson S.W."/>
        </authorList>
    </citation>
    <scope>NUCLEOTIDE SEQUENCE [LARGE SCALE GENOMIC DNA]</scope>
    <source>
        <strain evidence="2">C6</strain>
    </source>
</reference>
<evidence type="ECO:0000256" key="1">
    <source>
        <dbReference type="SAM" id="SignalP"/>
    </source>
</evidence>
<evidence type="ECO:0000313" key="3">
    <source>
        <dbReference type="Proteomes" id="UP000196240"/>
    </source>
</evidence>
<keyword evidence="1" id="KW-0732">Signal</keyword>
<dbReference type="InterPro" id="IPR019613">
    <property type="entry name" value="DUF4198"/>
</dbReference>
<dbReference type="Pfam" id="PF10670">
    <property type="entry name" value="DUF4198"/>
    <property type="match status" value="1"/>
</dbReference>
<gene>
    <name evidence="2" type="ORF">ACNJC6_01143</name>
</gene>
<name>A0A1R7QB80_ACIJO</name>